<dbReference type="Gene3D" id="2.60.300.12">
    <property type="entry name" value="HesB-like domain"/>
    <property type="match status" value="1"/>
</dbReference>
<dbReference type="EMBL" id="JBHTBY010000001">
    <property type="protein sequence ID" value="MFC7319722.1"/>
    <property type="molecule type" value="Genomic_DNA"/>
</dbReference>
<sequence>MNITEEAKNVLTEAMNEQKAENIRFYFAGQGCCGPQMGLSMDAPEESDQVETINEIQVAMDSRVVDMVKEVTLDHQDGGLVLAGLPEQNC</sequence>
<evidence type="ECO:0000313" key="1">
    <source>
        <dbReference type="EMBL" id="MFC7319722.1"/>
    </source>
</evidence>
<protein>
    <submittedName>
        <fullName evidence="1">Adhesin</fullName>
    </submittedName>
</protein>
<reference evidence="2" key="1">
    <citation type="journal article" date="2019" name="Int. J. Syst. Evol. Microbiol.">
        <title>The Global Catalogue of Microorganisms (GCM) 10K type strain sequencing project: providing services to taxonomists for standard genome sequencing and annotation.</title>
        <authorList>
            <consortium name="The Broad Institute Genomics Platform"/>
            <consortium name="The Broad Institute Genome Sequencing Center for Infectious Disease"/>
            <person name="Wu L."/>
            <person name="Ma J."/>
        </authorList>
    </citation>
    <scope>NUCLEOTIDE SEQUENCE [LARGE SCALE GENOMIC DNA]</scope>
    <source>
        <strain evidence="2">CCUG 73951</strain>
    </source>
</reference>
<dbReference type="RefSeq" id="WP_289215504.1">
    <property type="nucleotide sequence ID" value="NZ_JAPVRC010000003.1"/>
</dbReference>
<name>A0ABW2K092_9BACI</name>
<dbReference type="Proteomes" id="UP001596494">
    <property type="component" value="Unassembled WGS sequence"/>
</dbReference>
<accession>A0ABW2K092</accession>
<evidence type="ECO:0000313" key="2">
    <source>
        <dbReference type="Proteomes" id="UP001596494"/>
    </source>
</evidence>
<dbReference type="InterPro" id="IPR035903">
    <property type="entry name" value="HesB-like_dom_sf"/>
</dbReference>
<dbReference type="SUPFAM" id="SSF89360">
    <property type="entry name" value="HesB-like domain"/>
    <property type="match status" value="1"/>
</dbReference>
<comment type="caution">
    <text evidence="1">The sequence shown here is derived from an EMBL/GenBank/DDBJ whole genome shotgun (WGS) entry which is preliminary data.</text>
</comment>
<keyword evidence="2" id="KW-1185">Reference proteome</keyword>
<gene>
    <name evidence="1" type="ORF">ACFQMN_02325</name>
</gene>
<proteinExistence type="predicted"/>
<organism evidence="1 2">
    <name type="scientific">Halobacillus campisalis</name>
    <dbReference type="NCBI Taxonomy" id="435909"/>
    <lineage>
        <taxon>Bacteria</taxon>
        <taxon>Bacillati</taxon>
        <taxon>Bacillota</taxon>
        <taxon>Bacilli</taxon>
        <taxon>Bacillales</taxon>
        <taxon>Bacillaceae</taxon>
        <taxon>Halobacillus</taxon>
    </lineage>
</organism>